<feature type="region of interest" description="Disordered" evidence="1">
    <location>
        <begin position="209"/>
        <end position="231"/>
    </location>
</feature>
<dbReference type="GeneID" id="81427427"/>
<reference evidence="2" key="1">
    <citation type="submission" date="2022-11" db="EMBL/GenBank/DDBJ databases">
        <authorList>
            <person name="Petersen C."/>
        </authorList>
    </citation>
    <scope>NUCLEOTIDE SEQUENCE</scope>
    <source>
        <strain evidence="2">IBT 26290</strain>
    </source>
</reference>
<keyword evidence="3" id="KW-1185">Reference proteome</keyword>
<organism evidence="2 3">
    <name type="scientific">Penicillium canariense</name>
    <dbReference type="NCBI Taxonomy" id="189055"/>
    <lineage>
        <taxon>Eukaryota</taxon>
        <taxon>Fungi</taxon>
        <taxon>Dikarya</taxon>
        <taxon>Ascomycota</taxon>
        <taxon>Pezizomycotina</taxon>
        <taxon>Eurotiomycetes</taxon>
        <taxon>Eurotiomycetidae</taxon>
        <taxon>Eurotiales</taxon>
        <taxon>Aspergillaceae</taxon>
        <taxon>Penicillium</taxon>
    </lineage>
</organism>
<protein>
    <submittedName>
        <fullName evidence="2">Uncharacterized protein</fullName>
    </submittedName>
</protein>
<evidence type="ECO:0000256" key="1">
    <source>
        <dbReference type="SAM" id="MobiDB-lite"/>
    </source>
</evidence>
<proteinExistence type="predicted"/>
<evidence type="ECO:0000313" key="3">
    <source>
        <dbReference type="Proteomes" id="UP001149163"/>
    </source>
</evidence>
<sequence length="250" mass="28313">MGEQCPLLEDLAITINRTQGGFEELESYAALGSLQNLKYLDLVYEVTPTGLLHGPREAITSSARNFSFKNNELPGISSFDEFENQIFKAASRHVRLRNGHVQRLIVDSVIDEKLACAVFKAISDAKLPGSPLFKDLTVTACGASCGYDTERIVDTFTSSWRVMRDPHSHSRENLIAEEIQPHRDLGGRYCHLPPWVEPIFYRLFPAGKPKAPPRKESKKLATKREEEKSQTVPMWRRYLHGFRLASDTDH</sequence>
<comment type="caution">
    <text evidence="2">The sequence shown here is derived from an EMBL/GenBank/DDBJ whole genome shotgun (WGS) entry which is preliminary data.</text>
</comment>
<dbReference type="RefSeq" id="XP_056543806.1">
    <property type="nucleotide sequence ID" value="XM_056688251.1"/>
</dbReference>
<dbReference type="AlphaFoldDB" id="A0A9W9I669"/>
<reference evidence="2" key="2">
    <citation type="journal article" date="2023" name="IMA Fungus">
        <title>Comparative genomic study of the Penicillium genus elucidates a diverse pangenome and 15 lateral gene transfer events.</title>
        <authorList>
            <person name="Petersen C."/>
            <person name="Sorensen T."/>
            <person name="Nielsen M.R."/>
            <person name="Sondergaard T.E."/>
            <person name="Sorensen J.L."/>
            <person name="Fitzpatrick D.A."/>
            <person name="Frisvad J.C."/>
            <person name="Nielsen K.L."/>
        </authorList>
    </citation>
    <scope>NUCLEOTIDE SEQUENCE</scope>
    <source>
        <strain evidence="2">IBT 26290</strain>
    </source>
</reference>
<dbReference type="Proteomes" id="UP001149163">
    <property type="component" value="Unassembled WGS sequence"/>
</dbReference>
<gene>
    <name evidence="2" type="ORF">N7482_006126</name>
</gene>
<name>A0A9W9I669_9EURO</name>
<evidence type="ECO:0000313" key="2">
    <source>
        <dbReference type="EMBL" id="KAJ5167345.1"/>
    </source>
</evidence>
<accession>A0A9W9I669</accession>
<dbReference type="OrthoDB" id="3945550at2759"/>
<feature type="compositionally biased region" description="Basic and acidic residues" evidence="1">
    <location>
        <begin position="213"/>
        <end position="229"/>
    </location>
</feature>
<dbReference type="EMBL" id="JAPQKN010000003">
    <property type="protein sequence ID" value="KAJ5167345.1"/>
    <property type="molecule type" value="Genomic_DNA"/>
</dbReference>